<feature type="transmembrane region" description="Helical" evidence="1">
    <location>
        <begin position="136"/>
        <end position="155"/>
    </location>
</feature>
<protein>
    <submittedName>
        <fullName evidence="3">Uncharacterized protein</fullName>
    </submittedName>
</protein>
<evidence type="ECO:0000256" key="2">
    <source>
        <dbReference type="SAM" id="SignalP"/>
    </source>
</evidence>
<feature type="signal peptide" evidence="2">
    <location>
        <begin position="1"/>
        <end position="20"/>
    </location>
</feature>
<keyword evidence="2" id="KW-0732">Signal</keyword>
<comment type="caution">
    <text evidence="3">The sequence shown here is derived from an EMBL/GenBank/DDBJ whole genome shotgun (WGS) entry which is preliminary data.</text>
</comment>
<dbReference type="EMBL" id="CAICTM010001531">
    <property type="protein sequence ID" value="CAB9524405.1"/>
    <property type="molecule type" value="Genomic_DNA"/>
</dbReference>
<organism evidence="3 4">
    <name type="scientific">Seminavis robusta</name>
    <dbReference type="NCBI Taxonomy" id="568900"/>
    <lineage>
        <taxon>Eukaryota</taxon>
        <taxon>Sar</taxon>
        <taxon>Stramenopiles</taxon>
        <taxon>Ochrophyta</taxon>
        <taxon>Bacillariophyta</taxon>
        <taxon>Bacillariophyceae</taxon>
        <taxon>Bacillariophycidae</taxon>
        <taxon>Naviculales</taxon>
        <taxon>Naviculaceae</taxon>
        <taxon>Seminavis</taxon>
    </lineage>
</organism>
<evidence type="ECO:0000313" key="3">
    <source>
        <dbReference type="EMBL" id="CAB9524405.1"/>
    </source>
</evidence>
<keyword evidence="1" id="KW-0472">Membrane</keyword>
<name>A0A9N8ETG3_9STRA</name>
<evidence type="ECO:0000256" key="1">
    <source>
        <dbReference type="SAM" id="Phobius"/>
    </source>
</evidence>
<evidence type="ECO:0000313" key="4">
    <source>
        <dbReference type="Proteomes" id="UP001153069"/>
    </source>
</evidence>
<dbReference type="AlphaFoldDB" id="A0A9N8ETG3"/>
<accession>A0A9N8ETG3</accession>
<reference evidence="3" key="1">
    <citation type="submission" date="2020-06" db="EMBL/GenBank/DDBJ databases">
        <authorList>
            <consortium name="Plant Systems Biology data submission"/>
        </authorList>
    </citation>
    <scope>NUCLEOTIDE SEQUENCE</scope>
    <source>
        <strain evidence="3">D6</strain>
    </source>
</reference>
<gene>
    <name evidence="3" type="ORF">SEMRO_1533_G280370.1</name>
</gene>
<feature type="chain" id="PRO_5040158431" evidence="2">
    <location>
        <begin position="21"/>
        <end position="156"/>
    </location>
</feature>
<keyword evidence="4" id="KW-1185">Reference proteome</keyword>
<dbReference type="Proteomes" id="UP001153069">
    <property type="component" value="Unassembled WGS sequence"/>
</dbReference>
<keyword evidence="1" id="KW-1133">Transmembrane helix</keyword>
<proteinExistence type="predicted"/>
<sequence>MTALRSIAALILLSVVSVLSDSVCLILKVDEFSPAMTKFLANCTGTTCSVDFADFPASMNLETTCGNLTGATFSTYSQSITCGGDTVSAENIPYCATQKCDTDELKKAKEEVAEGVNKVYSDVGIDCKVTVDSGAALAQGFMLSLMAVMGLAVYFA</sequence>
<keyword evidence="1" id="KW-0812">Transmembrane</keyword>